<dbReference type="SUPFAM" id="SSF48452">
    <property type="entry name" value="TPR-like"/>
    <property type="match status" value="1"/>
</dbReference>
<dbReference type="AlphaFoldDB" id="A0A1E3GSK1"/>
<evidence type="ECO:0000313" key="3">
    <source>
        <dbReference type="Proteomes" id="UP000094379"/>
    </source>
</evidence>
<dbReference type="RefSeq" id="WP_069296354.1">
    <property type="nucleotide sequence ID" value="NZ_MCRI01000021.1"/>
</dbReference>
<evidence type="ECO:0008006" key="4">
    <source>
        <dbReference type="Google" id="ProtNLM"/>
    </source>
</evidence>
<dbReference type="InterPro" id="IPR011990">
    <property type="entry name" value="TPR-like_helical_dom_sf"/>
</dbReference>
<evidence type="ECO:0000313" key="2">
    <source>
        <dbReference type="EMBL" id="ODN66361.1"/>
    </source>
</evidence>
<keyword evidence="1" id="KW-0812">Transmembrane</keyword>
<reference evidence="2 3" key="1">
    <citation type="submission" date="2016-07" db="EMBL/GenBank/DDBJ databases">
        <title>Draft Genome Sequence of Methylophaga muralis Bur 1.</title>
        <authorList>
            <person name="Vasilenko O.V."/>
            <person name="Doronina N.V."/>
            <person name="Shmareva M.N."/>
            <person name="Tarlachkov S.V."/>
            <person name="Mustakhimov I."/>
            <person name="Trotsenko Y.A."/>
        </authorList>
    </citation>
    <scope>NUCLEOTIDE SEQUENCE [LARGE SCALE GENOMIC DNA]</scope>
    <source>
        <strain evidence="2 3">Bur 1</strain>
    </source>
</reference>
<gene>
    <name evidence="2" type="ORF">A9E74_01928</name>
</gene>
<keyword evidence="1" id="KW-0472">Membrane</keyword>
<proteinExistence type="predicted"/>
<protein>
    <recommendedName>
        <fullName evidence="4">MxaK protein</fullName>
    </recommendedName>
</protein>
<evidence type="ECO:0000256" key="1">
    <source>
        <dbReference type="SAM" id="Phobius"/>
    </source>
</evidence>
<dbReference type="Proteomes" id="UP000094379">
    <property type="component" value="Unassembled WGS sequence"/>
</dbReference>
<feature type="transmembrane region" description="Helical" evidence="1">
    <location>
        <begin position="7"/>
        <end position="31"/>
    </location>
</feature>
<comment type="caution">
    <text evidence="2">The sequence shown here is derived from an EMBL/GenBank/DDBJ whole genome shotgun (WGS) entry which is preliminary data.</text>
</comment>
<keyword evidence="3" id="KW-1185">Reference proteome</keyword>
<keyword evidence="1" id="KW-1133">Transmembrane helix</keyword>
<dbReference type="PATRIC" id="fig|291169.3.peg.1936"/>
<dbReference type="STRING" id="291169.A9E74_01928"/>
<dbReference type="EMBL" id="MCRI01000021">
    <property type="protein sequence ID" value="ODN66361.1"/>
    <property type="molecule type" value="Genomic_DNA"/>
</dbReference>
<name>A0A1E3GSK1_9GAMM</name>
<organism evidence="2 3">
    <name type="scientific">Methylophaga muralis</name>
    <dbReference type="NCBI Taxonomy" id="291169"/>
    <lineage>
        <taxon>Bacteria</taxon>
        <taxon>Pseudomonadati</taxon>
        <taxon>Pseudomonadota</taxon>
        <taxon>Gammaproteobacteria</taxon>
        <taxon>Thiotrichales</taxon>
        <taxon>Piscirickettsiaceae</taxon>
        <taxon>Methylophaga</taxon>
    </lineage>
</organism>
<sequence>MSNTLKLLRVGLLATLIISLLIMAFTAWQLWRQSEIEAFVAAPQEFESIPDHPRAHFAQGAYLVSQEETDAALEQFTLVLASQQGQWLPAAYFNRGNINLREAMTMQGNDPRMIPLVELAKQDYRSALLQQPTFWDARFNLEVALRLVPEDPDMDGNFDKQEIYSERSIETKAFKVDLP</sequence>
<dbReference type="Gene3D" id="1.25.40.10">
    <property type="entry name" value="Tetratricopeptide repeat domain"/>
    <property type="match status" value="1"/>
</dbReference>
<accession>A0A1E3GSK1</accession>